<organism evidence="2 3">
    <name type="scientific">[Myrmecia] bisecta</name>
    <dbReference type="NCBI Taxonomy" id="41462"/>
    <lineage>
        <taxon>Eukaryota</taxon>
        <taxon>Viridiplantae</taxon>
        <taxon>Chlorophyta</taxon>
        <taxon>core chlorophytes</taxon>
        <taxon>Trebouxiophyceae</taxon>
        <taxon>Trebouxiales</taxon>
        <taxon>Trebouxiaceae</taxon>
        <taxon>Myrmecia</taxon>
    </lineage>
</organism>
<name>A0AAW1R5E3_9CHLO</name>
<feature type="region of interest" description="Disordered" evidence="1">
    <location>
        <begin position="398"/>
        <end position="478"/>
    </location>
</feature>
<feature type="compositionally biased region" description="Low complexity" evidence="1">
    <location>
        <begin position="119"/>
        <end position="133"/>
    </location>
</feature>
<comment type="caution">
    <text evidence="2">The sequence shown here is derived from an EMBL/GenBank/DDBJ whole genome shotgun (WGS) entry which is preliminary data.</text>
</comment>
<feature type="region of interest" description="Disordered" evidence="1">
    <location>
        <begin position="1"/>
        <end position="167"/>
    </location>
</feature>
<feature type="compositionally biased region" description="Low complexity" evidence="1">
    <location>
        <begin position="158"/>
        <end position="167"/>
    </location>
</feature>
<reference evidence="2 3" key="1">
    <citation type="journal article" date="2024" name="Nat. Commun.">
        <title>Phylogenomics reveals the evolutionary origins of lichenization in chlorophyte algae.</title>
        <authorList>
            <person name="Puginier C."/>
            <person name="Libourel C."/>
            <person name="Otte J."/>
            <person name="Skaloud P."/>
            <person name="Haon M."/>
            <person name="Grisel S."/>
            <person name="Petersen M."/>
            <person name="Berrin J.G."/>
            <person name="Delaux P.M."/>
            <person name="Dal Grande F."/>
            <person name="Keller J."/>
        </authorList>
    </citation>
    <scope>NUCLEOTIDE SEQUENCE [LARGE SCALE GENOMIC DNA]</scope>
    <source>
        <strain evidence="2 3">SAG 2043</strain>
    </source>
</reference>
<evidence type="ECO:0000313" key="2">
    <source>
        <dbReference type="EMBL" id="KAK9828497.1"/>
    </source>
</evidence>
<keyword evidence="3" id="KW-1185">Reference proteome</keyword>
<sequence length="564" mass="58029">MNKGSLRDSAPAQPSGSAAIPGPAAELIGAHRGPPSQQRGALQSEAHEASVGQTTAVRSTAGASAIQHRMQTGSEAAASTAKGGTVRQPALHGLPNGYNAPGRLSEPDSHPGTRGAVNGPGTTPTGSLGPSASYVHAPGNSSSGAKEPQRLEKGTSSRPLAAPRALQPPKLVPLTDLERLLAAITPTLDVGPLKGNAMRLCLADVWGCFHEASLYAREVYTLSGARGPAISYYVPFLSAMQLFLPAGPPPSQATSAQPPGGVPHRLYQSDSEWGGWGRSLRPLAELFATELPFNRVPLYDKVLQLAKGPCADGLPGRLLLDARLCDLHPASWFSVAWYPVYRIPDAPLNARFLTFHSLSPVPAAAGPGNASAHTRLLALPPVGLKWCNLQGERWLEPLAPQRPSEGTAPERPADSRASSREASPESAAAPASLSSNGGSGGPAVAGDPGRGQARGRESPDQSGNGTAPPAAAAVAAKHNPGSAEAAALLSASLAGHPVVAVAADGQQADPMAAAAAVARQARFSELQATAERLARGTGLQVLGDKGFEDAKLRHPDFEFFHSRG</sequence>
<dbReference type="PANTHER" id="PTHR32010:SF18">
    <property type="entry name" value="DUF789 FAMILY PROTEIN"/>
    <property type="match status" value="1"/>
</dbReference>
<feature type="compositionally biased region" description="Low complexity" evidence="1">
    <location>
        <begin position="424"/>
        <end position="436"/>
    </location>
</feature>
<feature type="compositionally biased region" description="Low complexity" evidence="1">
    <location>
        <begin position="467"/>
        <end position="478"/>
    </location>
</feature>
<proteinExistence type="predicted"/>
<feature type="compositionally biased region" description="Basic and acidic residues" evidence="1">
    <location>
        <begin position="411"/>
        <end position="423"/>
    </location>
</feature>
<dbReference type="Proteomes" id="UP001489004">
    <property type="component" value="Unassembled WGS sequence"/>
</dbReference>
<gene>
    <name evidence="2" type="ORF">WJX72_000379</name>
</gene>
<dbReference type="Pfam" id="PF05623">
    <property type="entry name" value="DUF789"/>
    <property type="match status" value="2"/>
</dbReference>
<accession>A0AAW1R5E3</accession>
<protein>
    <submittedName>
        <fullName evidence="2">Uncharacterized protein</fullName>
    </submittedName>
</protein>
<dbReference type="PANTHER" id="PTHR32010">
    <property type="entry name" value="PHOTOSYSTEM II STABILITY/ASSEMBLY FACTOR HCF136, CHLOROPLASTIC"/>
    <property type="match status" value="1"/>
</dbReference>
<feature type="compositionally biased region" description="Polar residues" evidence="1">
    <location>
        <begin position="51"/>
        <end position="62"/>
    </location>
</feature>
<dbReference type="EMBL" id="JALJOR010000001">
    <property type="protein sequence ID" value="KAK9828497.1"/>
    <property type="molecule type" value="Genomic_DNA"/>
</dbReference>
<evidence type="ECO:0000256" key="1">
    <source>
        <dbReference type="SAM" id="MobiDB-lite"/>
    </source>
</evidence>
<evidence type="ECO:0000313" key="3">
    <source>
        <dbReference type="Proteomes" id="UP001489004"/>
    </source>
</evidence>
<feature type="compositionally biased region" description="Low complexity" evidence="1">
    <location>
        <begin position="9"/>
        <end position="25"/>
    </location>
</feature>
<dbReference type="InterPro" id="IPR008507">
    <property type="entry name" value="DUF789"/>
</dbReference>
<dbReference type="AlphaFoldDB" id="A0AAW1R5E3"/>